<reference evidence="1 2" key="1">
    <citation type="submission" date="2019-08" db="EMBL/GenBank/DDBJ databases">
        <title>In-depth cultivation of the pig gut microbiome towards novel bacterial diversity and tailored functional studies.</title>
        <authorList>
            <person name="Wylensek D."/>
            <person name="Hitch T.C.A."/>
            <person name="Clavel T."/>
        </authorList>
    </citation>
    <scope>NUCLEOTIDE SEQUENCE [LARGE SCALE GENOMIC DNA]</scope>
    <source>
        <strain evidence="1 2">LKV-178-WT-2G</strain>
    </source>
</reference>
<organism evidence="1 2">
    <name type="scientific">Floccifex porci</name>
    <dbReference type="NCBI Taxonomy" id="2606629"/>
    <lineage>
        <taxon>Bacteria</taxon>
        <taxon>Bacillati</taxon>
        <taxon>Bacillota</taxon>
        <taxon>Erysipelotrichia</taxon>
        <taxon>Erysipelotrichales</taxon>
        <taxon>Erysipelotrichaceae</taxon>
        <taxon>Floccifex</taxon>
    </lineage>
</organism>
<evidence type="ECO:0000313" key="1">
    <source>
        <dbReference type="EMBL" id="MSS01338.1"/>
    </source>
</evidence>
<name>A0A7X2T3T5_9FIRM</name>
<comment type="caution">
    <text evidence="1">The sequence shown here is derived from an EMBL/GenBank/DDBJ whole genome shotgun (WGS) entry which is preliminary data.</text>
</comment>
<evidence type="ECO:0000313" key="2">
    <source>
        <dbReference type="Proteomes" id="UP000470082"/>
    </source>
</evidence>
<dbReference type="Pfam" id="PF13412">
    <property type="entry name" value="HTH_24"/>
    <property type="match status" value="1"/>
</dbReference>
<dbReference type="Proteomes" id="UP000470082">
    <property type="component" value="Unassembled WGS sequence"/>
</dbReference>
<accession>A0A7X2T3T5</accession>
<proteinExistence type="predicted"/>
<dbReference type="SUPFAM" id="SSF46785">
    <property type="entry name" value="Winged helix' DNA-binding domain"/>
    <property type="match status" value="1"/>
</dbReference>
<dbReference type="InterPro" id="IPR036390">
    <property type="entry name" value="WH_DNA-bd_sf"/>
</dbReference>
<protein>
    <submittedName>
        <fullName evidence="1">Rrf2 family transcriptional regulator</fullName>
    </submittedName>
</protein>
<dbReference type="Gene3D" id="1.10.10.10">
    <property type="entry name" value="Winged helix-like DNA-binding domain superfamily/Winged helix DNA-binding domain"/>
    <property type="match status" value="1"/>
</dbReference>
<dbReference type="RefSeq" id="WP_154459829.1">
    <property type="nucleotide sequence ID" value="NZ_JAQYTQ010000013.1"/>
</dbReference>
<gene>
    <name evidence="1" type="ORF">FYJ50_04345</name>
</gene>
<keyword evidence="2" id="KW-1185">Reference proteome</keyword>
<sequence>MSRCAKCIKMLILLSENGKMSSIELAQELQTNVRNIREYRKELEEAGFQFQSKTGSKGGIELENCRIKIIPN</sequence>
<dbReference type="AlphaFoldDB" id="A0A7X2T3T5"/>
<dbReference type="EMBL" id="VUMM01000005">
    <property type="protein sequence ID" value="MSS01338.1"/>
    <property type="molecule type" value="Genomic_DNA"/>
</dbReference>
<dbReference type="InterPro" id="IPR036388">
    <property type="entry name" value="WH-like_DNA-bd_sf"/>
</dbReference>